<dbReference type="EMBL" id="KN831949">
    <property type="protein sequence ID" value="KIO11917.1"/>
    <property type="molecule type" value="Genomic_DNA"/>
</dbReference>
<reference evidence="2 3" key="1">
    <citation type="submission" date="2014-04" db="EMBL/GenBank/DDBJ databases">
        <authorList>
            <consortium name="DOE Joint Genome Institute"/>
            <person name="Kuo A."/>
            <person name="Kohler A."/>
            <person name="Costa M.D."/>
            <person name="Nagy L.G."/>
            <person name="Floudas D."/>
            <person name="Copeland A."/>
            <person name="Barry K.W."/>
            <person name="Cichocki N."/>
            <person name="Veneault-Fourrey C."/>
            <person name="LaButti K."/>
            <person name="Lindquist E.A."/>
            <person name="Lipzen A."/>
            <person name="Lundell T."/>
            <person name="Morin E."/>
            <person name="Murat C."/>
            <person name="Sun H."/>
            <person name="Tunlid A."/>
            <person name="Henrissat B."/>
            <person name="Grigoriev I.V."/>
            <person name="Hibbett D.S."/>
            <person name="Martin F."/>
            <person name="Nordberg H.P."/>
            <person name="Cantor M.N."/>
            <person name="Hua S.X."/>
        </authorList>
    </citation>
    <scope>NUCLEOTIDE SEQUENCE [LARGE SCALE GENOMIC DNA]</scope>
    <source>
        <strain evidence="2 3">Marx 270</strain>
    </source>
</reference>
<proteinExistence type="predicted"/>
<keyword evidence="3" id="KW-1185">Reference proteome</keyword>
<dbReference type="Proteomes" id="UP000054217">
    <property type="component" value="Unassembled WGS sequence"/>
</dbReference>
<feature type="compositionally biased region" description="Polar residues" evidence="1">
    <location>
        <begin position="92"/>
        <end position="138"/>
    </location>
</feature>
<evidence type="ECO:0000256" key="1">
    <source>
        <dbReference type="SAM" id="MobiDB-lite"/>
    </source>
</evidence>
<feature type="region of interest" description="Disordered" evidence="1">
    <location>
        <begin position="70"/>
        <end position="145"/>
    </location>
</feature>
<feature type="region of interest" description="Disordered" evidence="1">
    <location>
        <begin position="1144"/>
        <end position="1219"/>
    </location>
</feature>
<organism evidence="2 3">
    <name type="scientific">Pisolithus tinctorius Marx 270</name>
    <dbReference type="NCBI Taxonomy" id="870435"/>
    <lineage>
        <taxon>Eukaryota</taxon>
        <taxon>Fungi</taxon>
        <taxon>Dikarya</taxon>
        <taxon>Basidiomycota</taxon>
        <taxon>Agaricomycotina</taxon>
        <taxon>Agaricomycetes</taxon>
        <taxon>Agaricomycetidae</taxon>
        <taxon>Boletales</taxon>
        <taxon>Sclerodermatineae</taxon>
        <taxon>Pisolithaceae</taxon>
        <taxon>Pisolithus</taxon>
    </lineage>
</organism>
<dbReference type="AlphaFoldDB" id="A0A0C3KQX5"/>
<feature type="compositionally biased region" description="Acidic residues" evidence="1">
    <location>
        <begin position="1151"/>
        <end position="1160"/>
    </location>
</feature>
<dbReference type="InterPro" id="IPR041078">
    <property type="entry name" value="Plavaka"/>
</dbReference>
<feature type="compositionally biased region" description="Acidic residues" evidence="1">
    <location>
        <begin position="1190"/>
        <end position="1219"/>
    </location>
</feature>
<protein>
    <submittedName>
        <fullName evidence="2">Uncharacterized protein</fullName>
    </submittedName>
</protein>
<evidence type="ECO:0000313" key="2">
    <source>
        <dbReference type="EMBL" id="KIO11917.1"/>
    </source>
</evidence>
<feature type="region of interest" description="Disordered" evidence="1">
    <location>
        <begin position="773"/>
        <end position="796"/>
    </location>
</feature>
<evidence type="ECO:0000313" key="3">
    <source>
        <dbReference type="Proteomes" id="UP000054217"/>
    </source>
</evidence>
<sequence length="1219" mass="137674">MTSGTSRRCGSMKCASRTFSSAAALTQHRQQCHHYQEQFRQRRKFLRDTGSSLHESVQLEERPAKRLKVSTVPSLGLDPPSQPLPVAVTMPPDSQTLPSIPVQSSTANFPPEESTNSSTPEVSLPQADTQAANNNPQPNVLPPRTRRLPARYRDQLPEPPCPVHQPAPTSSVLHRIILHVFDSFRTSFNKFGIAREYRHRPSYDPEQSVPTEELANFGKNDHGGAAVGSVADHQPAPWPWSSMSVWRMMAWQLLGNGEKSSRETNRLVDEVLFAGDFKLDDISGFNAETAMRTLDKAEAALESNLTNAVDWDGWKTDVGVDIRVPSCEKCSEGDERKFTVRGLAFRPLVPVIRSAFKEPAAKWFHFTPFKRIWKSPVTGREQRLYDELYTSDAWNKAHDEIQKQRRDDGCKLERAIAGLMFWSDSTQLAQFGHAKAWPIYLFFGNLSKYRRACAVSGPCHPVALIPPLPESLNAFINTFMKTKNHGDLLAHCKRELFHAIWMLLLDDEFIAAYRNGIVLRCHDGVLRRIYPRIFTYSADYPEKTILATIRDNGSCPCPRCYVSKSSFVRLGFASDISVCLSKARIYLQDKIRSARHAIYQCGKAIKCTAIEGILKEHSLVPTLNTFAERLLPFGFNIFLILVVDLMHEFELGVLKSILKHLIRILYALDPGLVTTLNERFSEISPFGIDGICRFPPNVAEMRQHVARHFEDMLQCSIPAFEGLFPPEHDAIIRTLLFRLSEWHALAKLRLHSDDSLAQLDQALKKLSAQIRRFQQKTSQSESGRGPVNPPSSGARPKSFNILTYKFHVLGDYTRSIQTFGTTDSYTTQVGELAHRFIKRSYRHTNKRDVAMGLTKHERRVTRIRRQLGSLAAQTTVPEAEISDASSPELHHTMNALPCNAINLASFLKENRSDPAVKDFVPRMKDHLLSRLHGYAYDGDEHSFTDDERNDLRIIGGLNRIIQSTILRINYTTYDVRRGQDILRPGPKCFVMTLSQEDGPDAHPFWYAQVLRAFHIDVLHVGPNARCRSPQTMELLWVRWLGVEPQYCWGFRGARLPKVGFVPESDDNAFGFLDPSLVIRACHLIPCFSDGRTTTLLRKGFSVARNPTDDDDRCSFYVNIFVDRDMFCRFAGIGVGHEIQYPTPLMPGVQVNDEDEDDEELHSDAEGSDGWNSEENNGDEDEQSGAAQASEAEDEDELASNEVDLDEDGASDDSDEGIRF</sequence>
<name>A0A0C3KQX5_PISTI</name>
<dbReference type="Pfam" id="PF18759">
    <property type="entry name" value="Plavaka"/>
    <property type="match status" value="1"/>
</dbReference>
<dbReference type="OrthoDB" id="3183767at2759"/>
<dbReference type="InParanoid" id="A0A0C3KQX5"/>
<dbReference type="HOGENOM" id="CLU_002498_0_1_1"/>
<dbReference type="STRING" id="870435.A0A0C3KQX5"/>
<accession>A0A0C3KQX5</accession>
<reference evidence="3" key="2">
    <citation type="submission" date="2015-01" db="EMBL/GenBank/DDBJ databases">
        <title>Evolutionary Origins and Diversification of the Mycorrhizal Mutualists.</title>
        <authorList>
            <consortium name="DOE Joint Genome Institute"/>
            <consortium name="Mycorrhizal Genomics Consortium"/>
            <person name="Kohler A."/>
            <person name="Kuo A."/>
            <person name="Nagy L.G."/>
            <person name="Floudas D."/>
            <person name="Copeland A."/>
            <person name="Barry K.W."/>
            <person name="Cichocki N."/>
            <person name="Veneault-Fourrey C."/>
            <person name="LaButti K."/>
            <person name="Lindquist E.A."/>
            <person name="Lipzen A."/>
            <person name="Lundell T."/>
            <person name="Morin E."/>
            <person name="Murat C."/>
            <person name="Riley R."/>
            <person name="Ohm R."/>
            <person name="Sun H."/>
            <person name="Tunlid A."/>
            <person name="Henrissat B."/>
            <person name="Grigoriev I.V."/>
            <person name="Hibbett D.S."/>
            <person name="Martin F."/>
        </authorList>
    </citation>
    <scope>NUCLEOTIDE SEQUENCE [LARGE SCALE GENOMIC DNA]</scope>
    <source>
        <strain evidence="3">Marx 270</strain>
    </source>
</reference>
<gene>
    <name evidence="2" type="ORF">M404DRAFT_20490</name>
</gene>